<protein>
    <submittedName>
        <fullName evidence="1">Uncharacterized protein</fullName>
    </submittedName>
</protein>
<evidence type="ECO:0000313" key="2">
    <source>
        <dbReference type="Proteomes" id="UP001500190"/>
    </source>
</evidence>
<proteinExistence type="predicted"/>
<evidence type="ECO:0000313" key="1">
    <source>
        <dbReference type="EMBL" id="GAA1592950.1"/>
    </source>
</evidence>
<name>A0ABN2E1L7_9ACTN</name>
<dbReference type="Proteomes" id="UP001500190">
    <property type="component" value="Unassembled WGS sequence"/>
</dbReference>
<keyword evidence="2" id="KW-1185">Reference proteome</keyword>
<accession>A0ABN2E1L7</accession>
<gene>
    <name evidence="1" type="ORF">GCM10009742_44640</name>
</gene>
<dbReference type="EMBL" id="BAAAND010000007">
    <property type="protein sequence ID" value="GAA1592950.1"/>
    <property type="molecule type" value="Genomic_DNA"/>
</dbReference>
<sequence>MPFLRRRTRLSLTHVADLEPPLPGDELVSVSVGPLGEAVALWAAADAAALLTSDFGLGPLARPVAVRAALYAPGLSHMVGIPDCRFRFPTVQPMPGGGFLLVGTRVPWRADGVPSNATVYDAPGQPIAEGLLGDGIEQVQTTASGQVWVGYSDEGVYGNLGWGDGPGTEPIGAPGLIRYTRDLTSDWEFSCTSHGLPPVDDCYALNVIGETAWSCYYADFPLVKVGGETVRAWRNEVQRVTAIAVHQDRVGLYDGQRLVVARLGSEQLAIEDKYDVVLPDGEAPPPTSKVVSRGSVIHVFVGRSWYRADLAELPN</sequence>
<reference evidence="1 2" key="1">
    <citation type="journal article" date="2019" name="Int. J. Syst. Evol. Microbiol.">
        <title>The Global Catalogue of Microorganisms (GCM) 10K type strain sequencing project: providing services to taxonomists for standard genome sequencing and annotation.</title>
        <authorList>
            <consortium name="The Broad Institute Genomics Platform"/>
            <consortium name="The Broad Institute Genome Sequencing Center for Infectious Disease"/>
            <person name="Wu L."/>
            <person name="Ma J."/>
        </authorList>
    </citation>
    <scope>NUCLEOTIDE SEQUENCE [LARGE SCALE GENOMIC DNA]</scope>
    <source>
        <strain evidence="1 2">JCM 14304</strain>
    </source>
</reference>
<dbReference type="RefSeq" id="WP_344194336.1">
    <property type="nucleotide sequence ID" value="NZ_BAAAND010000007.1"/>
</dbReference>
<organism evidence="1 2">
    <name type="scientific">Kribbella karoonensis</name>
    <dbReference type="NCBI Taxonomy" id="324851"/>
    <lineage>
        <taxon>Bacteria</taxon>
        <taxon>Bacillati</taxon>
        <taxon>Actinomycetota</taxon>
        <taxon>Actinomycetes</taxon>
        <taxon>Propionibacteriales</taxon>
        <taxon>Kribbellaceae</taxon>
        <taxon>Kribbella</taxon>
    </lineage>
</organism>
<comment type="caution">
    <text evidence="1">The sequence shown here is derived from an EMBL/GenBank/DDBJ whole genome shotgun (WGS) entry which is preliminary data.</text>
</comment>